<name>A0A915ZXY7_9GLOM</name>
<comment type="caution">
    <text evidence="1">The sequence shown here is derived from an EMBL/GenBank/DDBJ whole genome shotgun (WGS) entry which is preliminary data.</text>
</comment>
<dbReference type="VEuPathDB" id="FungiDB:RhiirFUN_020425"/>
<sequence length="139" mass="15261">MLCGEKSLVIITSGDSWKNSLLNVFFFFSPLHGTHSRSFSSFGFAIKIFQFFSATTKEVLRQKLISGYVEGGYVEGERIEGYVKDACVEGCVEGRCVIIEGCIEDGVFSTVLFSRSILLGLRRFAAGFGGAPVKGFKFL</sequence>
<dbReference type="Proteomes" id="UP000684084">
    <property type="component" value="Unassembled WGS sequence"/>
</dbReference>
<reference evidence="1" key="1">
    <citation type="submission" date="2020-05" db="EMBL/GenBank/DDBJ databases">
        <authorList>
            <person name="Rincon C."/>
            <person name="Sanders R I."/>
            <person name="Robbins C."/>
            <person name="Chaturvedi A."/>
        </authorList>
    </citation>
    <scope>NUCLEOTIDE SEQUENCE</scope>
    <source>
        <strain evidence="1">CHB12</strain>
    </source>
</reference>
<gene>
    <name evidence="1" type="ORF">CHRIB12_LOCUS23234</name>
</gene>
<dbReference type="EMBL" id="CAGKOT010000087">
    <property type="protein sequence ID" value="CAB5394239.1"/>
    <property type="molecule type" value="Genomic_DNA"/>
</dbReference>
<accession>A0A915ZXY7</accession>
<organism evidence="1 2">
    <name type="scientific">Rhizophagus irregularis</name>
    <dbReference type="NCBI Taxonomy" id="588596"/>
    <lineage>
        <taxon>Eukaryota</taxon>
        <taxon>Fungi</taxon>
        <taxon>Fungi incertae sedis</taxon>
        <taxon>Mucoromycota</taxon>
        <taxon>Glomeromycotina</taxon>
        <taxon>Glomeromycetes</taxon>
        <taxon>Glomerales</taxon>
        <taxon>Glomeraceae</taxon>
        <taxon>Rhizophagus</taxon>
    </lineage>
</organism>
<dbReference type="AlphaFoldDB" id="A0A915ZXY7"/>
<proteinExistence type="predicted"/>
<evidence type="ECO:0000313" key="1">
    <source>
        <dbReference type="EMBL" id="CAB5394239.1"/>
    </source>
</evidence>
<protein>
    <submittedName>
        <fullName evidence="1">Uncharacterized protein</fullName>
    </submittedName>
</protein>
<dbReference type="OrthoDB" id="10576511at2759"/>
<evidence type="ECO:0000313" key="2">
    <source>
        <dbReference type="Proteomes" id="UP000684084"/>
    </source>
</evidence>